<evidence type="ECO:0008006" key="3">
    <source>
        <dbReference type="Google" id="ProtNLM"/>
    </source>
</evidence>
<dbReference type="RefSeq" id="WP_184536820.1">
    <property type="nucleotide sequence ID" value="NZ_JACHJW010000001.1"/>
</dbReference>
<dbReference type="EMBL" id="JACHJW010000001">
    <property type="protein sequence ID" value="MBB4961183.1"/>
    <property type="molecule type" value="Genomic_DNA"/>
</dbReference>
<gene>
    <name evidence="1" type="ORF">FHR38_004916</name>
</gene>
<evidence type="ECO:0000313" key="2">
    <source>
        <dbReference type="Proteomes" id="UP000578819"/>
    </source>
</evidence>
<dbReference type="AlphaFoldDB" id="A0A7W7SUG8"/>
<evidence type="ECO:0000313" key="1">
    <source>
        <dbReference type="EMBL" id="MBB4961183.1"/>
    </source>
</evidence>
<reference evidence="1 2" key="1">
    <citation type="submission" date="2020-08" db="EMBL/GenBank/DDBJ databases">
        <title>Sequencing the genomes of 1000 actinobacteria strains.</title>
        <authorList>
            <person name="Klenk H.-P."/>
        </authorList>
    </citation>
    <scope>NUCLEOTIDE SEQUENCE [LARGE SCALE GENOMIC DNA]</scope>
    <source>
        <strain evidence="1 2">DSM 45886</strain>
    </source>
</reference>
<dbReference type="Pfam" id="PF10722">
    <property type="entry name" value="YbjN"/>
    <property type="match status" value="1"/>
</dbReference>
<proteinExistence type="predicted"/>
<keyword evidence="2" id="KW-1185">Reference proteome</keyword>
<protein>
    <recommendedName>
        <fullName evidence="3">Sensory transduction regulator</fullName>
    </recommendedName>
</protein>
<sequence length="136" mass="15331">MAGGTLDPEDVTTEGLRRIFDSAYLETSLDDDGDLVVRDNYRVLVLPRENGERIRLMSMFGVDPDSALEDRLQLANKINDVMVLVRASVTERGSFCFDCDITVTGGLPIRTFMATFRRFLRCMEEALTLDEDDVLT</sequence>
<name>A0A7W7SUG8_9ACTN</name>
<dbReference type="Proteomes" id="UP000578819">
    <property type="component" value="Unassembled WGS sequence"/>
</dbReference>
<dbReference type="InterPro" id="IPR019660">
    <property type="entry name" value="Put_sensory_transdc_reg_YbjN"/>
</dbReference>
<accession>A0A7W7SUG8</accession>
<organism evidence="1 2">
    <name type="scientific">Micromonospora polyrhachis</name>
    <dbReference type="NCBI Taxonomy" id="1282883"/>
    <lineage>
        <taxon>Bacteria</taxon>
        <taxon>Bacillati</taxon>
        <taxon>Actinomycetota</taxon>
        <taxon>Actinomycetes</taxon>
        <taxon>Micromonosporales</taxon>
        <taxon>Micromonosporaceae</taxon>
        <taxon>Micromonospora</taxon>
    </lineage>
</organism>
<comment type="caution">
    <text evidence="1">The sequence shown here is derived from an EMBL/GenBank/DDBJ whole genome shotgun (WGS) entry which is preliminary data.</text>
</comment>